<accession>A0AAD7IYL8</accession>
<keyword evidence="1" id="KW-0677">Repeat</keyword>
<dbReference type="AlphaFoldDB" id="A0AAD7IYL8"/>
<dbReference type="Proteomes" id="UP001215280">
    <property type="component" value="Unassembled WGS sequence"/>
</dbReference>
<keyword evidence="6" id="KW-1185">Reference proteome</keyword>
<reference evidence="5" key="1">
    <citation type="submission" date="2023-03" db="EMBL/GenBank/DDBJ databases">
        <title>Massive genome expansion in bonnet fungi (Mycena s.s.) driven by repeated elements and novel gene families across ecological guilds.</title>
        <authorList>
            <consortium name="Lawrence Berkeley National Laboratory"/>
            <person name="Harder C.B."/>
            <person name="Miyauchi S."/>
            <person name="Viragh M."/>
            <person name="Kuo A."/>
            <person name="Thoen E."/>
            <person name="Andreopoulos B."/>
            <person name="Lu D."/>
            <person name="Skrede I."/>
            <person name="Drula E."/>
            <person name="Henrissat B."/>
            <person name="Morin E."/>
            <person name="Kohler A."/>
            <person name="Barry K."/>
            <person name="LaButti K."/>
            <person name="Morin E."/>
            <person name="Salamov A."/>
            <person name="Lipzen A."/>
            <person name="Mereny Z."/>
            <person name="Hegedus B."/>
            <person name="Baldrian P."/>
            <person name="Stursova M."/>
            <person name="Weitz H."/>
            <person name="Taylor A."/>
            <person name="Grigoriev I.V."/>
            <person name="Nagy L.G."/>
            <person name="Martin F."/>
            <person name="Kauserud H."/>
        </authorList>
    </citation>
    <scope>NUCLEOTIDE SEQUENCE</scope>
    <source>
        <strain evidence="5">CBHHK188m</strain>
    </source>
</reference>
<evidence type="ECO:0000256" key="3">
    <source>
        <dbReference type="PROSITE-ProRule" id="PRU00023"/>
    </source>
</evidence>
<dbReference type="Pfam" id="PF12796">
    <property type="entry name" value="Ank_2"/>
    <property type="match status" value="1"/>
</dbReference>
<feature type="compositionally biased region" description="Polar residues" evidence="4">
    <location>
        <begin position="188"/>
        <end position="200"/>
    </location>
</feature>
<dbReference type="PANTHER" id="PTHR24171">
    <property type="entry name" value="ANKYRIN REPEAT DOMAIN-CONTAINING PROTEIN 39-RELATED"/>
    <property type="match status" value="1"/>
</dbReference>
<dbReference type="PROSITE" id="PS50088">
    <property type="entry name" value="ANK_REPEAT"/>
    <property type="match status" value="1"/>
</dbReference>
<dbReference type="SMART" id="SM00248">
    <property type="entry name" value="ANK"/>
    <property type="match status" value="3"/>
</dbReference>
<keyword evidence="2 3" id="KW-0040">ANK repeat</keyword>
<comment type="caution">
    <text evidence="5">The sequence shown here is derived from an EMBL/GenBank/DDBJ whole genome shotgun (WGS) entry which is preliminary data.</text>
</comment>
<dbReference type="InterPro" id="IPR002110">
    <property type="entry name" value="Ankyrin_rpt"/>
</dbReference>
<evidence type="ECO:0000256" key="2">
    <source>
        <dbReference type="ARBA" id="ARBA00023043"/>
    </source>
</evidence>
<dbReference type="Gene3D" id="1.25.40.20">
    <property type="entry name" value="Ankyrin repeat-containing domain"/>
    <property type="match status" value="1"/>
</dbReference>
<evidence type="ECO:0000256" key="4">
    <source>
        <dbReference type="SAM" id="MobiDB-lite"/>
    </source>
</evidence>
<feature type="region of interest" description="Disordered" evidence="4">
    <location>
        <begin position="170"/>
        <end position="210"/>
    </location>
</feature>
<name>A0AAD7IYL8_9AGAR</name>
<dbReference type="EMBL" id="JARJLG010000071">
    <property type="protein sequence ID" value="KAJ7753321.1"/>
    <property type="molecule type" value="Genomic_DNA"/>
</dbReference>
<evidence type="ECO:0000313" key="5">
    <source>
        <dbReference type="EMBL" id="KAJ7753321.1"/>
    </source>
</evidence>
<organism evidence="5 6">
    <name type="scientific">Mycena maculata</name>
    <dbReference type="NCBI Taxonomy" id="230809"/>
    <lineage>
        <taxon>Eukaryota</taxon>
        <taxon>Fungi</taxon>
        <taxon>Dikarya</taxon>
        <taxon>Basidiomycota</taxon>
        <taxon>Agaricomycotina</taxon>
        <taxon>Agaricomycetes</taxon>
        <taxon>Agaricomycetidae</taxon>
        <taxon>Agaricales</taxon>
        <taxon>Marasmiineae</taxon>
        <taxon>Mycenaceae</taxon>
        <taxon>Mycena</taxon>
    </lineage>
</organism>
<evidence type="ECO:0000313" key="6">
    <source>
        <dbReference type="Proteomes" id="UP001215280"/>
    </source>
</evidence>
<evidence type="ECO:0000256" key="1">
    <source>
        <dbReference type="ARBA" id="ARBA00022737"/>
    </source>
</evidence>
<dbReference type="InterPro" id="IPR036770">
    <property type="entry name" value="Ankyrin_rpt-contain_sf"/>
</dbReference>
<protein>
    <recommendedName>
        <fullName evidence="7">Ankyrin</fullName>
    </recommendedName>
</protein>
<feature type="repeat" description="ANK" evidence="3">
    <location>
        <begin position="272"/>
        <end position="304"/>
    </location>
</feature>
<proteinExistence type="predicted"/>
<dbReference type="SUPFAM" id="SSF48403">
    <property type="entry name" value="Ankyrin repeat"/>
    <property type="match status" value="1"/>
</dbReference>
<evidence type="ECO:0008006" key="7">
    <source>
        <dbReference type="Google" id="ProtNLM"/>
    </source>
</evidence>
<sequence length="374" mass="40982">MSRPLYLSGPSRNFGLRTGDIGPVTTLTWKLYKNCKESSEDSDFRPMSTELLSLYAVLGETGDHIEEHGEELEDSRKHRLSILIAGCQGSLQDLDALYSRYHSMGTQAQRTWNRIHFSLKDLSDIRERLVSCITLLTSFNTALLNSSATRIEEKLNKFIAEVQAGMREGSVMSAGSRSPTPINDVEQDSNSYPTHTNSDLSSHDSSEGNTVGHRREVMSAAAINTSDAEAELLDSLAASTDSLLTPFSSSQTLPQPVVLGRRTFGLVEKLFQNRTAIVDAASDGDIYRVARLLSLGMDVNAVDRWGWSALSMCGYGGYGAIARLLLDHGAHIDNIDVDGDTPKSLAAQRGHADLVIMLEEEEVIRKSRASEANQ</sequence>
<gene>
    <name evidence="5" type="ORF">DFH07DRAFT_744553</name>
</gene>